<gene>
    <name evidence="1" type="ORF">CLCR_11095</name>
</gene>
<organism evidence="1 2">
    <name type="scientific">Cladophialophora carrionii</name>
    <dbReference type="NCBI Taxonomy" id="86049"/>
    <lineage>
        <taxon>Eukaryota</taxon>
        <taxon>Fungi</taxon>
        <taxon>Dikarya</taxon>
        <taxon>Ascomycota</taxon>
        <taxon>Pezizomycotina</taxon>
        <taxon>Eurotiomycetes</taxon>
        <taxon>Chaetothyriomycetidae</taxon>
        <taxon>Chaetothyriales</taxon>
        <taxon>Herpotrichiellaceae</taxon>
        <taxon>Cladophialophora</taxon>
    </lineage>
</organism>
<sequence>MGDELAELKAEVKRLHAKLQKVEAKPSMLSQWILDEAEIRKVHFKYGYYLDKCLYQEVSRSPFAFPPRIGDI</sequence>
<name>A0A1C1CVV0_9EURO</name>
<keyword evidence="2" id="KW-1185">Reference proteome</keyword>
<reference evidence="2" key="1">
    <citation type="submission" date="2015-07" db="EMBL/GenBank/DDBJ databases">
        <authorList>
            <person name="Teixeira M.M."/>
            <person name="Souza R.C."/>
            <person name="Almeida L.G."/>
            <person name="Vicente V.A."/>
            <person name="de Hoog S."/>
            <person name="Bocca A.L."/>
            <person name="de Almeida S.R."/>
            <person name="Vasconcelos A.T."/>
            <person name="Felipe M.S."/>
        </authorList>
    </citation>
    <scope>NUCLEOTIDE SEQUENCE [LARGE SCALE GENOMIC DNA]</scope>
    <source>
        <strain evidence="2">KSF</strain>
    </source>
</reference>
<dbReference type="EMBL" id="LGRB01000008">
    <property type="protein sequence ID" value="OCT52571.1"/>
    <property type="molecule type" value="Genomic_DNA"/>
</dbReference>
<dbReference type="AlphaFoldDB" id="A0A1C1CVV0"/>
<accession>A0A1C1CVV0</accession>
<comment type="caution">
    <text evidence="1">The sequence shown here is derived from an EMBL/GenBank/DDBJ whole genome shotgun (WGS) entry which is preliminary data.</text>
</comment>
<proteinExistence type="predicted"/>
<evidence type="ECO:0000313" key="1">
    <source>
        <dbReference type="EMBL" id="OCT52571.1"/>
    </source>
</evidence>
<dbReference type="VEuPathDB" id="FungiDB:G647_03964"/>
<evidence type="ECO:0000313" key="2">
    <source>
        <dbReference type="Proteomes" id="UP000094526"/>
    </source>
</evidence>
<dbReference type="Proteomes" id="UP000094526">
    <property type="component" value="Unassembled WGS sequence"/>
</dbReference>
<dbReference type="VEuPathDB" id="FungiDB:CLCR_11095"/>
<protein>
    <submittedName>
        <fullName evidence="1">Uncharacterized protein</fullName>
    </submittedName>
</protein>